<evidence type="ECO:0000313" key="1">
    <source>
        <dbReference type="EMBL" id="SQA96500.1"/>
    </source>
</evidence>
<reference evidence="1 2" key="1">
    <citation type="submission" date="2018-06" db="EMBL/GenBank/DDBJ databases">
        <authorList>
            <consortium name="Pathogen Informatics"/>
            <person name="Doyle S."/>
        </authorList>
    </citation>
    <scope>NUCLEOTIDE SEQUENCE [LARGE SCALE GENOMIC DNA]</scope>
    <source>
        <strain evidence="1 2">NCTC12120</strain>
    </source>
</reference>
<proteinExistence type="predicted"/>
<sequence length="56" mass="6242">MTRSLLSMCRNGFYSRDLTQLGLQVVGEKPLQQSLFFNGLLTLLQAAAGKNLGRER</sequence>
<gene>
    <name evidence="1" type="ORF">NCTC12120_00256</name>
</gene>
<evidence type="ECO:0000313" key="2">
    <source>
        <dbReference type="Proteomes" id="UP000251197"/>
    </source>
</evidence>
<accession>A0A2X2V3N5</accession>
<dbReference type="Proteomes" id="UP000251197">
    <property type="component" value="Unassembled WGS sequence"/>
</dbReference>
<dbReference type="EMBL" id="UAVU01000003">
    <property type="protein sequence ID" value="SQA96500.1"/>
    <property type="molecule type" value="Genomic_DNA"/>
</dbReference>
<protein>
    <submittedName>
        <fullName evidence="1">Uncharacterized protein</fullName>
    </submittedName>
</protein>
<dbReference type="AlphaFoldDB" id="A0A2X2V3N5"/>
<name>A0A2X2V3N5_9ENTR</name>
<organism evidence="1 2">
    <name type="scientific">Cedecea neteri</name>
    <dbReference type="NCBI Taxonomy" id="158822"/>
    <lineage>
        <taxon>Bacteria</taxon>
        <taxon>Pseudomonadati</taxon>
        <taxon>Pseudomonadota</taxon>
        <taxon>Gammaproteobacteria</taxon>
        <taxon>Enterobacterales</taxon>
        <taxon>Enterobacteriaceae</taxon>
        <taxon>Cedecea</taxon>
    </lineage>
</organism>